<dbReference type="Gene3D" id="3.30.230.30">
    <property type="entry name" value="Impact, N-terminal domain"/>
    <property type="match status" value="1"/>
</dbReference>
<dbReference type="AlphaFoldDB" id="A0A8W8KKJ0"/>
<evidence type="ECO:0000313" key="4">
    <source>
        <dbReference type="EnsemblMetazoa" id="G23881.1:cds"/>
    </source>
</evidence>
<keyword evidence="5" id="KW-1185">Reference proteome</keyword>
<evidence type="ECO:0000313" key="5">
    <source>
        <dbReference type="Proteomes" id="UP000005408"/>
    </source>
</evidence>
<feature type="chain" id="PRO_5036483762" description="Impact N-terminal domain-containing protein" evidence="2">
    <location>
        <begin position="20"/>
        <end position="274"/>
    </location>
</feature>
<feature type="signal peptide" evidence="2">
    <location>
        <begin position="1"/>
        <end position="19"/>
    </location>
</feature>
<reference evidence="4" key="1">
    <citation type="submission" date="2022-08" db="UniProtKB">
        <authorList>
            <consortium name="EnsemblMetazoa"/>
        </authorList>
    </citation>
    <scope>IDENTIFICATION</scope>
    <source>
        <strain evidence="4">05x7-T-G4-1.051#20</strain>
    </source>
</reference>
<dbReference type="InterPro" id="IPR023582">
    <property type="entry name" value="Impact"/>
</dbReference>
<dbReference type="PANTHER" id="PTHR16301:SF25">
    <property type="entry name" value="PROTEIN IMPACT"/>
    <property type="match status" value="1"/>
</dbReference>
<dbReference type="InterPro" id="IPR020568">
    <property type="entry name" value="Ribosomal_Su5_D2-typ_SF"/>
</dbReference>
<dbReference type="GO" id="GO:0140469">
    <property type="term" value="P:GCN2-mediated signaling"/>
    <property type="evidence" value="ECO:0007669"/>
    <property type="project" value="TreeGrafter"/>
</dbReference>
<sequence>MLIPSLLFIKAFILNVVNSIMSTVSVECPTNETWRQRSTEVCNNSQEYHCLPTIFLNKSEEYCLTATLIQPGFCVIYNPYLKKASFDFKSSCVRKTNFSGCPKESYKSNEIFLYPSCQKINPDKQCYVADISCPNKTSNDPTVSTVTNNPSGGSSDAWSLSPPGSEIFATGVKVSSVEEVQDLYRKVCVDPYSAAADHRILIYRFVDSAGKTHESFWDDGEHGTGRRILQYMKTNQINNVGVVITRWSGPRHLGPDRLRIMEEHLCEVANTLDG</sequence>
<keyword evidence="2" id="KW-0732">Signal</keyword>
<proteinExistence type="inferred from homology"/>
<dbReference type="PANTHER" id="PTHR16301">
    <property type="entry name" value="IMPACT-RELATED"/>
    <property type="match status" value="1"/>
</dbReference>
<name>A0A8W8KKJ0_MAGGI</name>
<organism evidence="4 5">
    <name type="scientific">Magallana gigas</name>
    <name type="common">Pacific oyster</name>
    <name type="synonym">Crassostrea gigas</name>
    <dbReference type="NCBI Taxonomy" id="29159"/>
    <lineage>
        <taxon>Eukaryota</taxon>
        <taxon>Metazoa</taxon>
        <taxon>Spiralia</taxon>
        <taxon>Lophotrochozoa</taxon>
        <taxon>Mollusca</taxon>
        <taxon>Bivalvia</taxon>
        <taxon>Autobranchia</taxon>
        <taxon>Pteriomorphia</taxon>
        <taxon>Ostreida</taxon>
        <taxon>Ostreoidea</taxon>
        <taxon>Ostreidae</taxon>
        <taxon>Magallana</taxon>
    </lineage>
</organism>
<dbReference type="InterPro" id="IPR036956">
    <property type="entry name" value="Impact_N_sf"/>
</dbReference>
<evidence type="ECO:0000259" key="3">
    <source>
        <dbReference type="Pfam" id="PF01205"/>
    </source>
</evidence>
<dbReference type="GO" id="GO:0005737">
    <property type="term" value="C:cytoplasm"/>
    <property type="evidence" value="ECO:0007669"/>
    <property type="project" value="TreeGrafter"/>
</dbReference>
<dbReference type="SUPFAM" id="SSF54211">
    <property type="entry name" value="Ribosomal protein S5 domain 2-like"/>
    <property type="match status" value="1"/>
</dbReference>
<evidence type="ECO:0000256" key="2">
    <source>
        <dbReference type="SAM" id="SignalP"/>
    </source>
</evidence>
<dbReference type="Pfam" id="PF01205">
    <property type="entry name" value="Impact_N"/>
    <property type="match status" value="1"/>
</dbReference>
<accession>A0A8W8KKJ0</accession>
<comment type="similarity">
    <text evidence="1">Belongs to the IMPACT family.</text>
</comment>
<protein>
    <recommendedName>
        <fullName evidence="3">Impact N-terminal domain-containing protein</fullName>
    </recommendedName>
</protein>
<dbReference type="InterPro" id="IPR001498">
    <property type="entry name" value="Impact_N"/>
</dbReference>
<dbReference type="Proteomes" id="UP000005408">
    <property type="component" value="Unassembled WGS sequence"/>
</dbReference>
<dbReference type="GO" id="GO:0006446">
    <property type="term" value="P:regulation of translational initiation"/>
    <property type="evidence" value="ECO:0007669"/>
    <property type="project" value="TreeGrafter"/>
</dbReference>
<evidence type="ECO:0000256" key="1">
    <source>
        <dbReference type="ARBA" id="ARBA00007665"/>
    </source>
</evidence>
<dbReference type="EnsemblMetazoa" id="G23881.1">
    <property type="protein sequence ID" value="G23881.1:cds"/>
    <property type="gene ID" value="G23881"/>
</dbReference>
<feature type="domain" description="Impact N-terminal" evidence="3">
    <location>
        <begin position="165"/>
        <end position="264"/>
    </location>
</feature>